<evidence type="ECO:0000259" key="1">
    <source>
        <dbReference type="Pfam" id="PF13478"/>
    </source>
</evidence>
<name>A7IM91_XANP2</name>
<protein>
    <submittedName>
        <fullName evidence="2">Xanthine dehydrogenase accessory factor</fullName>
    </submittedName>
</protein>
<dbReference type="KEGG" id="xau:Xaut_3910"/>
<keyword evidence="3" id="KW-1185">Reference proteome</keyword>
<evidence type="ECO:0000313" key="3">
    <source>
        <dbReference type="Proteomes" id="UP000002417"/>
    </source>
</evidence>
<sequence length="234" mass="24596">MRLDLLAALNAERLARRACVMVTELESGAQRLVGLDQVDADPLAGAIREALALRRSRLVGEGAKRAFIAVEVPPPRMLVIGAVHISQALAPMARLAGFDLTIIDPRTAFATPERFGDVPVIAEWPDVALPAYGLDPFTALVALTHDPKVDEPALIAALKAGCFYVGALGSRRTHARRVERLQAVGLSPEVIGRIHAPIGIDIGAASPAEIAVAVLAEVIRALRSGVAHAEGVAA</sequence>
<dbReference type="PANTHER" id="PTHR30388">
    <property type="entry name" value="ALDEHYDE OXIDOREDUCTASE MOLYBDENUM COFACTOR ASSEMBLY PROTEIN"/>
    <property type="match status" value="1"/>
</dbReference>
<dbReference type="AlphaFoldDB" id="A7IM91"/>
<feature type="domain" description="XdhC Rossmann" evidence="1">
    <location>
        <begin position="77"/>
        <end position="218"/>
    </location>
</feature>
<dbReference type="PANTHER" id="PTHR30388:SF4">
    <property type="entry name" value="MOLYBDENUM COFACTOR INSERTION CHAPERONE PAOD"/>
    <property type="match status" value="1"/>
</dbReference>
<organism evidence="2 3">
    <name type="scientific">Xanthobacter autotrophicus (strain ATCC BAA-1158 / Py2)</name>
    <dbReference type="NCBI Taxonomy" id="78245"/>
    <lineage>
        <taxon>Bacteria</taxon>
        <taxon>Pseudomonadati</taxon>
        <taxon>Pseudomonadota</taxon>
        <taxon>Alphaproteobacteria</taxon>
        <taxon>Hyphomicrobiales</taxon>
        <taxon>Xanthobacteraceae</taxon>
        <taxon>Xanthobacter</taxon>
    </lineage>
</organism>
<dbReference type="Proteomes" id="UP000002417">
    <property type="component" value="Chromosome"/>
</dbReference>
<accession>A7IM91</accession>
<dbReference type="PhylomeDB" id="A7IM91"/>
<dbReference type="STRING" id="78245.Xaut_3910"/>
<dbReference type="OrthoDB" id="9815497at2"/>
<dbReference type="eggNOG" id="COG1975">
    <property type="taxonomic scope" value="Bacteria"/>
</dbReference>
<dbReference type="InterPro" id="IPR052698">
    <property type="entry name" value="MoCofactor_Util/Proc"/>
</dbReference>
<gene>
    <name evidence="2" type="ordered locus">Xaut_3910</name>
</gene>
<dbReference type="EMBL" id="CP000781">
    <property type="protein sequence ID" value="ABS69134.1"/>
    <property type="molecule type" value="Genomic_DNA"/>
</dbReference>
<evidence type="ECO:0000313" key="2">
    <source>
        <dbReference type="EMBL" id="ABS69134.1"/>
    </source>
</evidence>
<proteinExistence type="predicted"/>
<reference evidence="2 3" key="1">
    <citation type="submission" date="2007-07" db="EMBL/GenBank/DDBJ databases">
        <title>Complete sequence of chromosome of Xanthobacter autotrophicus Py2.</title>
        <authorList>
            <consortium name="US DOE Joint Genome Institute"/>
            <person name="Copeland A."/>
            <person name="Lucas S."/>
            <person name="Lapidus A."/>
            <person name="Barry K."/>
            <person name="Glavina del Rio T."/>
            <person name="Hammon N."/>
            <person name="Israni S."/>
            <person name="Dalin E."/>
            <person name="Tice H."/>
            <person name="Pitluck S."/>
            <person name="Sims D."/>
            <person name="Brettin T."/>
            <person name="Bruce D."/>
            <person name="Detter J.C."/>
            <person name="Han C."/>
            <person name="Tapia R."/>
            <person name="Brainard J."/>
            <person name="Schmutz J."/>
            <person name="Larimer F."/>
            <person name="Land M."/>
            <person name="Hauser L."/>
            <person name="Kyrpides N."/>
            <person name="Kim E."/>
            <person name="Ensigns S.A."/>
            <person name="Richardson P."/>
        </authorList>
    </citation>
    <scope>NUCLEOTIDE SEQUENCE [LARGE SCALE GENOMIC DNA]</scope>
    <source>
        <strain evidence="3">ATCC BAA-1158 / Py2</strain>
    </source>
</reference>
<dbReference type="InterPro" id="IPR027051">
    <property type="entry name" value="XdhC_Rossmann_dom"/>
</dbReference>
<dbReference type="Gene3D" id="3.40.50.720">
    <property type="entry name" value="NAD(P)-binding Rossmann-like Domain"/>
    <property type="match status" value="1"/>
</dbReference>
<dbReference type="HOGENOM" id="CLU_041115_3_2_5"/>
<dbReference type="Pfam" id="PF13478">
    <property type="entry name" value="XdhC_C"/>
    <property type="match status" value="1"/>
</dbReference>